<dbReference type="Pfam" id="PF02586">
    <property type="entry name" value="SRAP"/>
    <property type="match status" value="1"/>
</dbReference>
<evidence type="ECO:0000256" key="4">
    <source>
        <dbReference type="ARBA" id="ARBA00022801"/>
    </source>
</evidence>
<proteinExistence type="inferred from homology"/>
<evidence type="ECO:0000313" key="9">
    <source>
        <dbReference type="EMBL" id="AXC13815.1"/>
    </source>
</evidence>
<reference evidence="9 10" key="1">
    <citation type="journal article" date="2018" name="Front. Microbiol.">
        <title>Hydrolytic Capabilities as a Key to Environmental Success: Chitinolytic and Cellulolytic Acidobacteria From Acidic Sub-arctic Soils and Boreal Peatlands.</title>
        <authorList>
            <person name="Belova S.E."/>
            <person name="Ravin N.V."/>
            <person name="Pankratov T.A."/>
            <person name="Rakitin A.L."/>
            <person name="Ivanova A.A."/>
            <person name="Beletsky A.V."/>
            <person name="Mardanov A.V."/>
            <person name="Sinninghe Damste J.S."/>
            <person name="Dedysh S.N."/>
        </authorList>
    </citation>
    <scope>NUCLEOTIDE SEQUENCE [LARGE SCALE GENOMIC DNA]</scope>
    <source>
        <strain evidence="9 10">SBC82</strain>
    </source>
</reference>
<dbReference type="EC" id="3.4.-.-" evidence="8"/>
<evidence type="ECO:0000256" key="3">
    <source>
        <dbReference type="ARBA" id="ARBA00022763"/>
    </source>
</evidence>
<dbReference type="AlphaFoldDB" id="A0A2Z5G587"/>
<accession>A0A2Z5G587</accession>
<keyword evidence="7" id="KW-0456">Lyase</keyword>
<evidence type="ECO:0000256" key="1">
    <source>
        <dbReference type="ARBA" id="ARBA00008136"/>
    </source>
</evidence>
<keyword evidence="2 8" id="KW-0645">Protease</keyword>
<dbReference type="EMBL" id="CP030840">
    <property type="protein sequence ID" value="AXC13815.1"/>
    <property type="molecule type" value="Genomic_DNA"/>
</dbReference>
<dbReference type="PANTHER" id="PTHR13604">
    <property type="entry name" value="DC12-RELATED"/>
    <property type="match status" value="1"/>
</dbReference>
<dbReference type="GO" id="GO:0016829">
    <property type="term" value="F:lyase activity"/>
    <property type="evidence" value="ECO:0007669"/>
    <property type="project" value="UniProtKB-KW"/>
</dbReference>
<dbReference type="GO" id="GO:0008233">
    <property type="term" value="F:peptidase activity"/>
    <property type="evidence" value="ECO:0007669"/>
    <property type="project" value="UniProtKB-KW"/>
</dbReference>
<dbReference type="PANTHER" id="PTHR13604:SF0">
    <property type="entry name" value="ABASIC SITE PROCESSING PROTEIN HMCES"/>
    <property type="match status" value="1"/>
</dbReference>
<evidence type="ECO:0000256" key="8">
    <source>
        <dbReference type="RuleBase" id="RU364100"/>
    </source>
</evidence>
<sequence length="239" mass="27657">MCGRYVRRTDKQKIAEWFKAKNDTANLPMPDADYNIAPTTHQPIIRQSKETNEREMVLARWGLVPFFTKELSDIKGLTTINARSETIATAKTWREPMKKRRCIIPASAFYEWPKEGKPPKQPYAIEVSSGNLFAFAGLWDAWKDKDGHWLQSFAIVTTDANELMSRIHPRMPVILHARDYDRWLDREETERLPLDLLKPYESEEMEMYEANPKVGNFRNNGPEMLQKALDAAESGTLPI</sequence>
<comment type="similarity">
    <text evidence="1 8">Belongs to the SOS response-associated peptidase family.</text>
</comment>
<gene>
    <name evidence="9" type="ORF">ACPOL_4543</name>
</gene>
<dbReference type="GO" id="GO:0006508">
    <property type="term" value="P:proteolysis"/>
    <property type="evidence" value="ECO:0007669"/>
    <property type="project" value="UniProtKB-KW"/>
</dbReference>
<dbReference type="RefSeq" id="WP_114208720.1">
    <property type="nucleotide sequence ID" value="NZ_CP030840.1"/>
</dbReference>
<dbReference type="Gene3D" id="3.90.1680.10">
    <property type="entry name" value="SOS response associated peptidase-like"/>
    <property type="match status" value="1"/>
</dbReference>
<dbReference type="SUPFAM" id="SSF143081">
    <property type="entry name" value="BB1717-like"/>
    <property type="match status" value="1"/>
</dbReference>
<keyword evidence="6" id="KW-0238">DNA-binding</keyword>
<evidence type="ECO:0000256" key="7">
    <source>
        <dbReference type="ARBA" id="ARBA00023239"/>
    </source>
</evidence>
<keyword evidence="5" id="KW-0190">Covalent protein-DNA linkage</keyword>
<keyword evidence="4 8" id="KW-0378">Hydrolase</keyword>
<evidence type="ECO:0000256" key="5">
    <source>
        <dbReference type="ARBA" id="ARBA00023124"/>
    </source>
</evidence>
<dbReference type="GO" id="GO:0106300">
    <property type="term" value="P:protein-DNA covalent cross-linking repair"/>
    <property type="evidence" value="ECO:0007669"/>
    <property type="project" value="InterPro"/>
</dbReference>
<evidence type="ECO:0000313" key="10">
    <source>
        <dbReference type="Proteomes" id="UP000253606"/>
    </source>
</evidence>
<protein>
    <recommendedName>
        <fullName evidence="8">Abasic site processing protein</fullName>
        <ecNumber evidence="8">3.4.-.-</ecNumber>
    </recommendedName>
</protein>
<dbReference type="OrthoDB" id="9782620at2"/>
<dbReference type="Proteomes" id="UP000253606">
    <property type="component" value="Chromosome"/>
</dbReference>
<dbReference type="InterPro" id="IPR036590">
    <property type="entry name" value="SRAP-like"/>
</dbReference>
<keyword evidence="10" id="KW-1185">Reference proteome</keyword>
<name>A0A2Z5G587_9BACT</name>
<evidence type="ECO:0000256" key="6">
    <source>
        <dbReference type="ARBA" id="ARBA00023125"/>
    </source>
</evidence>
<evidence type="ECO:0000256" key="2">
    <source>
        <dbReference type="ARBA" id="ARBA00022670"/>
    </source>
</evidence>
<keyword evidence="3" id="KW-0227">DNA damage</keyword>
<dbReference type="KEGG" id="abas:ACPOL_4543"/>
<dbReference type="InterPro" id="IPR003738">
    <property type="entry name" value="SRAP"/>
</dbReference>
<dbReference type="GO" id="GO:0003697">
    <property type="term" value="F:single-stranded DNA binding"/>
    <property type="evidence" value="ECO:0007669"/>
    <property type="project" value="InterPro"/>
</dbReference>
<organism evidence="9 10">
    <name type="scientific">Acidisarcina polymorpha</name>
    <dbReference type="NCBI Taxonomy" id="2211140"/>
    <lineage>
        <taxon>Bacteria</taxon>
        <taxon>Pseudomonadati</taxon>
        <taxon>Acidobacteriota</taxon>
        <taxon>Terriglobia</taxon>
        <taxon>Terriglobales</taxon>
        <taxon>Acidobacteriaceae</taxon>
        <taxon>Acidisarcina</taxon>
    </lineage>
</organism>